<protein>
    <submittedName>
        <fullName evidence="9">Putative subtilisin-like proteinase 1</fullName>
    </submittedName>
</protein>
<dbReference type="InterPro" id="IPR023827">
    <property type="entry name" value="Peptidase_S8_Asp-AS"/>
</dbReference>
<keyword evidence="10" id="KW-1185">Reference proteome</keyword>
<feature type="compositionally biased region" description="Basic and acidic residues" evidence="6">
    <location>
        <begin position="123"/>
        <end position="143"/>
    </location>
</feature>
<gene>
    <name evidence="9" type="primary">SPL1</name>
    <name evidence="9" type="ORF">DBV05_g9119</name>
</gene>
<dbReference type="GO" id="GO:0006508">
    <property type="term" value="P:proteolysis"/>
    <property type="evidence" value="ECO:0007669"/>
    <property type="project" value="UniProtKB-KW"/>
</dbReference>
<keyword evidence="3" id="KW-0378">Hydrolase</keyword>
<dbReference type="Proteomes" id="UP000325902">
    <property type="component" value="Unassembled WGS sequence"/>
</dbReference>
<keyword evidence="2" id="KW-0645">Protease</keyword>
<dbReference type="InterPro" id="IPR050131">
    <property type="entry name" value="Peptidase_S8_subtilisin-like"/>
</dbReference>
<evidence type="ECO:0000259" key="8">
    <source>
        <dbReference type="Pfam" id="PF00082"/>
    </source>
</evidence>
<dbReference type="InterPro" id="IPR036852">
    <property type="entry name" value="Peptidase_S8/S53_dom_sf"/>
</dbReference>
<dbReference type="PRINTS" id="PR00723">
    <property type="entry name" value="SUBTILISIN"/>
</dbReference>
<feature type="signal peptide" evidence="7">
    <location>
        <begin position="1"/>
        <end position="20"/>
    </location>
</feature>
<proteinExistence type="inferred from homology"/>
<keyword evidence="4" id="KW-0720">Serine protease</keyword>
<keyword evidence="7" id="KW-0732">Signal</keyword>
<dbReference type="SUPFAM" id="SSF52743">
    <property type="entry name" value="Subtilisin-like"/>
    <property type="match status" value="1"/>
</dbReference>
<dbReference type="EMBL" id="VCHE01000083">
    <property type="protein sequence ID" value="KAB2572213.1"/>
    <property type="molecule type" value="Genomic_DNA"/>
</dbReference>
<evidence type="ECO:0000256" key="1">
    <source>
        <dbReference type="ARBA" id="ARBA00011073"/>
    </source>
</evidence>
<dbReference type="PROSITE" id="PS00136">
    <property type="entry name" value="SUBTILASE_ASP"/>
    <property type="match status" value="1"/>
</dbReference>
<dbReference type="InterPro" id="IPR022398">
    <property type="entry name" value="Peptidase_S8_His-AS"/>
</dbReference>
<sequence>MKATTTALLFLAAAVTTTAAAPQAHHQHARRQNAKEYDVLTTPDADIAALLASSSIAADDDVISATFDNPRFRGFSGAFTDEEVATLRAAEGVVVSVREAVEEKMVVPEMRRRRRMGMGGKKKREEVDVEKRQESGGGVESRDDATWGLQRISQEGKVEVVGGSTTGRGYTYTWKDTSTLGAGVDIYVMDSGIYTEHEEFGGRAIEGYNFYPDQPGDKFGHGSHCAGSAAGSTVGVATNASLISVKVIADDGLGSTSGYLGGIDWILSRHANRSTEADFVASVVSISLSWSRVFETIDTATKELTAAGLHVA</sequence>
<evidence type="ECO:0000256" key="3">
    <source>
        <dbReference type="ARBA" id="ARBA00022801"/>
    </source>
</evidence>
<reference evidence="9 10" key="1">
    <citation type="journal article" date="2019" name="Sci. Rep.">
        <title>A multi-omics analysis of the grapevine pathogen Lasiodiplodia theobromae reveals that temperature affects the expression of virulence- and pathogenicity-related genes.</title>
        <authorList>
            <person name="Felix C."/>
            <person name="Meneses R."/>
            <person name="Goncalves M.F.M."/>
            <person name="Tilleman L."/>
            <person name="Duarte A.S."/>
            <person name="Jorrin-Novo J.V."/>
            <person name="Van de Peer Y."/>
            <person name="Deforce D."/>
            <person name="Van Nieuwerburgh F."/>
            <person name="Esteves A.C."/>
            <person name="Alves A."/>
        </authorList>
    </citation>
    <scope>NUCLEOTIDE SEQUENCE [LARGE SCALE GENOMIC DNA]</scope>
    <source>
        <strain evidence="9 10">LA-SOL3</strain>
    </source>
</reference>
<dbReference type="AlphaFoldDB" id="A0A5N5D3D7"/>
<evidence type="ECO:0000256" key="2">
    <source>
        <dbReference type="ARBA" id="ARBA00022670"/>
    </source>
</evidence>
<comment type="similarity">
    <text evidence="1 5">Belongs to the peptidase S8 family.</text>
</comment>
<dbReference type="OrthoDB" id="206201at2759"/>
<dbReference type="InterPro" id="IPR000209">
    <property type="entry name" value="Peptidase_S8/S53_dom"/>
</dbReference>
<comment type="caution">
    <text evidence="9">The sequence shown here is derived from an EMBL/GenBank/DDBJ whole genome shotgun (WGS) entry which is preliminary data.</text>
</comment>
<feature type="non-terminal residue" evidence="9">
    <location>
        <position position="312"/>
    </location>
</feature>
<organism evidence="9 10">
    <name type="scientific">Lasiodiplodia theobromae</name>
    <dbReference type="NCBI Taxonomy" id="45133"/>
    <lineage>
        <taxon>Eukaryota</taxon>
        <taxon>Fungi</taxon>
        <taxon>Dikarya</taxon>
        <taxon>Ascomycota</taxon>
        <taxon>Pezizomycotina</taxon>
        <taxon>Dothideomycetes</taxon>
        <taxon>Dothideomycetes incertae sedis</taxon>
        <taxon>Botryosphaeriales</taxon>
        <taxon>Botryosphaeriaceae</taxon>
        <taxon>Lasiodiplodia</taxon>
    </lineage>
</organism>
<dbReference type="InterPro" id="IPR015500">
    <property type="entry name" value="Peptidase_S8_subtilisin-rel"/>
</dbReference>
<evidence type="ECO:0000256" key="7">
    <source>
        <dbReference type="SAM" id="SignalP"/>
    </source>
</evidence>
<dbReference type="PROSITE" id="PS00137">
    <property type="entry name" value="SUBTILASE_HIS"/>
    <property type="match status" value="1"/>
</dbReference>
<dbReference type="Pfam" id="PF00082">
    <property type="entry name" value="Peptidase_S8"/>
    <property type="match status" value="1"/>
</dbReference>
<dbReference type="Gene3D" id="3.40.50.200">
    <property type="entry name" value="Peptidase S8/S53 domain"/>
    <property type="match status" value="1"/>
</dbReference>
<evidence type="ECO:0000256" key="5">
    <source>
        <dbReference type="PROSITE-ProRule" id="PRU01240"/>
    </source>
</evidence>
<accession>A0A5N5D3D7</accession>
<feature type="region of interest" description="Disordered" evidence="6">
    <location>
        <begin position="115"/>
        <end position="143"/>
    </location>
</feature>
<evidence type="ECO:0000256" key="6">
    <source>
        <dbReference type="SAM" id="MobiDB-lite"/>
    </source>
</evidence>
<evidence type="ECO:0000256" key="4">
    <source>
        <dbReference type="ARBA" id="ARBA00022825"/>
    </source>
</evidence>
<dbReference type="PANTHER" id="PTHR43806:SF11">
    <property type="entry name" value="CEREVISIN-RELATED"/>
    <property type="match status" value="1"/>
</dbReference>
<evidence type="ECO:0000313" key="9">
    <source>
        <dbReference type="EMBL" id="KAB2572213.1"/>
    </source>
</evidence>
<feature type="domain" description="Peptidase S8/S53" evidence="8">
    <location>
        <begin position="181"/>
        <end position="289"/>
    </location>
</feature>
<name>A0A5N5D3D7_9PEZI</name>
<dbReference type="PROSITE" id="PS51892">
    <property type="entry name" value="SUBTILASE"/>
    <property type="match status" value="1"/>
</dbReference>
<dbReference type="PANTHER" id="PTHR43806">
    <property type="entry name" value="PEPTIDASE S8"/>
    <property type="match status" value="1"/>
</dbReference>
<comment type="caution">
    <text evidence="5">Lacks conserved residue(s) required for the propagation of feature annotation.</text>
</comment>
<evidence type="ECO:0000313" key="10">
    <source>
        <dbReference type="Proteomes" id="UP000325902"/>
    </source>
</evidence>
<dbReference type="GO" id="GO:0004252">
    <property type="term" value="F:serine-type endopeptidase activity"/>
    <property type="evidence" value="ECO:0007669"/>
    <property type="project" value="InterPro"/>
</dbReference>
<feature type="chain" id="PRO_5024793082" evidence="7">
    <location>
        <begin position="21"/>
        <end position="312"/>
    </location>
</feature>